<dbReference type="CDD" id="cd08022">
    <property type="entry name" value="M28_PSMA_like"/>
    <property type="match status" value="1"/>
</dbReference>
<keyword evidence="4" id="KW-0645">Protease</keyword>
<proteinExistence type="inferred from homology"/>
<feature type="domain" description="Transferrin receptor-like dimerisation" evidence="18">
    <location>
        <begin position="567"/>
        <end position="695"/>
    </location>
</feature>
<dbReference type="Gene3D" id="3.50.30.30">
    <property type="match status" value="1"/>
</dbReference>
<comment type="catalytic activity">
    <reaction evidence="14">
        <text>Release of an unsubstituted, C-terminal glutamyl residue, typically from Ac-Asp-Glu or folylpoly-gamma-glutamates.</text>
        <dbReference type="EC" id="3.4.17.21"/>
    </reaction>
</comment>
<dbReference type="FunFam" id="1.20.930.40:FF:000001">
    <property type="entry name" value="N-acetylated-alpha-linked acidic dipeptidase 2"/>
    <property type="match status" value="1"/>
</dbReference>
<keyword evidence="6" id="KW-0479">Metal-binding</keyword>
<keyword evidence="20" id="KW-1185">Reference proteome</keyword>
<feature type="domain" description="PA" evidence="17">
    <location>
        <begin position="140"/>
        <end position="221"/>
    </location>
</feature>
<evidence type="ECO:0000313" key="21">
    <source>
        <dbReference type="RefSeq" id="XP_022144970.1"/>
    </source>
</evidence>
<dbReference type="RefSeq" id="XP_022144970.1">
    <property type="nucleotide sequence ID" value="XM_022289278.1"/>
</dbReference>
<keyword evidence="7" id="KW-0378">Hydrolase</keyword>
<evidence type="ECO:0000256" key="11">
    <source>
        <dbReference type="ARBA" id="ARBA00023049"/>
    </source>
</evidence>
<gene>
    <name evidence="21" type="primary">LOC111014512</name>
</gene>
<dbReference type="SUPFAM" id="SSF52025">
    <property type="entry name" value="PA domain"/>
    <property type="match status" value="1"/>
</dbReference>
<dbReference type="Pfam" id="PF04253">
    <property type="entry name" value="TFR_dimer"/>
    <property type="match status" value="1"/>
</dbReference>
<dbReference type="Pfam" id="PF02225">
    <property type="entry name" value="PA"/>
    <property type="match status" value="1"/>
</dbReference>
<dbReference type="PANTHER" id="PTHR10404:SF46">
    <property type="entry name" value="VACUOLAR PROTEIN SORTING-ASSOCIATED PROTEIN 70"/>
    <property type="match status" value="1"/>
</dbReference>
<keyword evidence="8" id="KW-0862">Zinc</keyword>
<dbReference type="GO" id="GO:0005789">
    <property type="term" value="C:endoplasmic reticulum membrane"/>
    <property type="evidence" value="ECO:0007669"/>
    <property type="project" value="UniProtKB-SubCell"/>
</dbReference>
<evidence type="ECO:0000259" key="17">
    <source>
        <dbReference type="Pfam" id="PF02225"/>
    </source>
</evidence>
<dbReference type="OrthoDB" id="5841748at2759"/>
<keyword evidence="10" id="KW-1133">Transmembrane helix</keyword>
<dbReference type="KEGG" id="mcha:111014512"/>
<protein>
    <recommendedName>
        <fullName evidence="15">glutamate carboxypeptidase II</fullName>
        <ecNumber evidence="15">3.4.17.21</ecNumber>
    </recommendedName>
</protein>
<evidence type="ECO:0000256" key="6">
    <source>
        <dbReference type="ARBA" id="ARBA00022723"/>
    </source>
</evidence>
<comment type="similarity">
    <text evidence="3">Belongs to the peptidase M28 family. M28B subfamily.</text>
</comment>
<keyword evidence="5" id="KW-0812">Transmembrane</keyword>
<evidence type="ECO:0000256" key="14">
    <source>
        <dbReference type="ARBA" id="ARBA00052003"/>
    </source>
</evidence>
<evidence type="ECO:0000256" key="3">
    <source>
        <dbReference type="ARBA" id="ARBA00005634"/>
    </source>
</evidence>
<evidence type="ECO:0000256" key="1">
    <source>
        <dbReference type="ARBA" id="ARBA00001947"/>
    </source>
</evidence>
<dbReference type="Pfam" id="PF04389">
    <property type="entry name" value="Peptidase_M28"/>
    <property type="match status" value="1"/>
</dbReference>
<feature type="chain" id="PRO_5026662438" description="glutamate carboxypeptidase II" evidence="16">
    <location>
        <begin position="26"/>
        <end position="700"/>
    </location>
</feature>
<reference evidence="21" key="1">
    <citation type="submission" date="2025-08" db="UniProtKB">
        <authorList>
            <consortium name="RefSeq"/>
        </authorList>
    </citation>
    <scope>IDENTIFICATION</scope>
    <source>
        <strain evidence="21">OHB3-1</strain>
    </source>
</reference>
<evidence type="ECO:0000256" key="5">
    <source>
        <dbReference type="ARBA" id="ARBA00022692"/>
    </source>
</evidence>
<evidence type="ECO:0000259" key="18">
    <source>
        <dbReference type="Pfam" id="PF04253"/>
    </source>
</evidence>
<dbReference type="Proteomes" id="UP000504603">
    <property type="component" value="Unplaced"/>
</dbReference>
<dbReference type="AlphaFoldDB" id="A0A6J1CT48"/>
<dbReference type="SUPFAM" id="SSF47672">
    <property type="entry name" value="Transferrin receptor-like dimerisation domain"/>
    <property type="match status" value="1"/>
</dbReference>
<evidence type="ECO:0000256" key="2">
    <source>
        <dbReference type="ARBA" id="ARBA00004648"/>
    </source>
</evidence>
<dbReference type="GeneID" id="111014512"/>
<comment type="cofactor">
    <cofactor evidence="1">
        <name>Zn(2+)</name>
        <dbReference type="ChEBI" id="CHEBI:29105"/>
    </cofactor>
</comment>
<keyword evidence="11" id="KW-0482">Metalloprotease</keyword>
<dbReference type="Gene3D" id="3.40.630.10">
    <property type="entry name" value="Zn peptidases"/>
    <property type="match status" value="1"/>
</dbReference>
<dbReference type="GO" id="GO:0006508">
    <property type="term" value="P:proteolysis"/>
    <property type="evidence" value="ECO:0007669"/>
    <property type="project" value="UniProtKB-KW"/>
</dbReference>
<evidence type="ECO:0000256" key="9">
    <source>
        <dbReference type="ARBA" id="ARBA00022968"/>
    </source>
</evidence>
<dbReference type="PANTHER" id="PTHR10404">
    <property type="entry name" value="N-ACETYLATED-ALPHA-LINKED ACIDIC DIPEPTIDASE"/>
    <property type="match status" value="1"/>
</dbReference>
<dbReference type="InterPro" id="IPR007365">
    <property type="entry name" value="TFR-like_dimer_dom"/>
</dbReference>
<keyword evidence="13" id="KW-0325">Glycoprotein</keyword>
<dbReference type="FunFam" id="3.50.30.30:FF:000008">
    <property type="entry name" value="Glutamate carboxypeptidase 2"/>
    <property type="match status" value="1"/>
</dbReference>
<feature type="signal peptide" evidence="16">
    <location>
        <begin position="1"/>
        <end position="25"/>
    </location>
</feature>
<dbReference type="GO" id="GO:0010075">
    <property type="term" value="P:regulation of meristem growth"/>
    <property type="evidence" value="ECO:0007669"/>
    <property type="project" value="UniProtKB-ARBA"/>
</dbReference>
<keyword evidence="21" id="KW-0121">Carboxypeptidase</keyword>
<keyword evidence="12" id="KW-0472">Membrane</keyword>
<dbReference type="InterPro" id="IPR007484">
    <property type="entry name" value="Peptidase_M28"/>
</dbReference>
<dbReference type="InterPro" id="IPR003137">
    <property type="entry name" value="PA_domain"/>
</dbReference>
<dbReference type="CDD" id="cd02121">
    <property type="entry name" value="PA_GCPII_like"/>
    <property type="match status" value="1"/>
</dbReference>
<keyword evidence="9" id="KW-0735">Signal-anchor</keyword>
<evidence type="ECO:0000256" key="12">
    <source>
        <dbReference type="ARBA" id="ARBA00023136"/>
    </source>
</evidence>
<accession>A0A6J1CT48</accession>
<name>A0A6J1CT48_MOMCH</name>
<dbReference type="GO" id="GO:0004181">
    <property type="term" value="F:metallocarboxypeptidase activity"/>
    <property type="evidence" value="ECO:0007669"/>
    <property type="project" value="UniProtKB-EC"/>
</dbReference>
<dbReference type="InterPro" id="IPR039373">
    <property type="entry name" value="Peptidase_M28B"/>
</dbReference>
<dbReference type="InterPro" id="IPR046450">
    <property type="entry name" value="PA_dom_sf"/>
</dbReference>
<dbReference type="Gene3D" id="1.20.930.40">
    <property type="entry name" value="Transferrin receptor-like, dimerisation domain"/>
    <property type="match status" value="1"/>
</dbReference>
<evidence type="ECO:0000256" key="13">
    <source>
        <dbReference type="ARBA" id="ARBA00023180"/>
    </source>
</evidence>
<dbReference type="SUPFAM" id="SSF53187">
    <property type="entry name" value="Zn-dependent exopeptidases"/>
    <property type="match status" value="1"/>
</dbReference>
<evidence type="ECO:0000259" key="19">
    <source>
        <dbReference type="Pfam" id="PF04389"/>
    </source>
</evidence>
<evidence type="ECO:0000256" key="7">
    <source>
        <dbReference type="ARBA" id="ARBA00022801"/>
    </source>
</evidence>
<dbReference type="InterPro" id="IPR036757">
    <property type="entry name" value="TFR-like_dimer_dom_sf"/>
</dbReference>
<evidence type="ECO:0000256" key="8">
    <source>
        <dbReference type="ARBA" id="ARBA00022833"/>
    </source>
</evidence>
<dbReference type="GO" id="GO:0046872">
    <property type="term" value="F:metal ion binding"/>
    <property type="evidence" value="ECO:0007669"/>
    <property type="project" value="UniProtKB-KW"/>
</dbReference>
<organism evidence="20 21">
    <name type="scientific">Momordica charantia</name>
    <name type="common">Bitter gourd</name>
    <name type="synonym">Balsam pear</name>
    <dbReference type="NCBI Taxonomy" id="3673"/>
    <lineage>
        <taxon>Eukaryota</taxon>
        <taxon>Viridiplantae</taxon>
        <taxon>Streptophyta</taxon>
        <taxon>Embryophyta</taxon>
        <taxon>Tracheophyta</taxon>
        <taxon>Spermatophyta</taxon>
        <taxon>Magnoliopsida</taxon>
        <taxon>eudicotyledons</taxon>
        <taxon>Gunneridae</taxon>
        <taxon>Pentapetalae</taxon>
        <taxon>rosids</taxon>
        <taxon>fabids</taxon>
        <taxon>Cucurbitales</taxon>
        <taxon>Cucurbitaceae</taxon>
        <taxon>Momordiceae</taxon>
        <taxon>Momordica</taxon>
    </lineage>
</organism>
<keyword evidence="16" id="KW-0732">Signal</keyword>
<evidence type="ECO:0000256" key="15">
    <source>
        <dbReference type="ARBA" id="ARBA00066561"/>
    </source>
</evidence>
<dbReference type="FunFam" id="3.40.630.10:FF:000164">
    <property type="entry name" value="Os01g0740650 protein"/>
    <property type="match status" value="1"/>
</dbReference>
<evidence type="ECO:0000256" key="10">
    <source>
        <dbReference type="ARBA" id="ARBA00022989"/>
    </source>
</evidence>
<comment type="subcellular location">
    <subcellularLocation>
        <location evidence="2">Endoplasmic reticulum membrane</location>
        <topology evidence="2">Single-pass type II membrane protein</topology>
    </subcellularLocation>
</comment>
<sequence>MFRTAAAVLTIAAFSFLLYSSPSKSSYHSLFISLADNVSTSNHLYTLTRRPHVAGSEANAEAANYVFSIFTSSKIVSRMASYEVLLTYPQSRSLTLTPPPPEEPIVFDLRQEIYDGDPYADVANEVIPTFHAYAKSGTVVGPVVYVNYGRPEDYGVLKEMGINATGNIVLARYGEIFRGDIVRNAHEAGAIGALVYTDKKDYGSERWFPDSKWMPPTGVQVGTLYSGQGDPSTPGWASSGECERLSQDDIEKRGDVPLIPSLPISATDGEAILRTIGGQVAGEDWQGREDAPLYRIGPGPGIVNLSYSGEKVIRTIQNVIGLIEGEEEPDRLVLLGNHRDAWTYGAVDPNSGTAVLLEVAERLRKLQEKGWKPRRTIVFCNWDAEEYGLVGSTEWVEENRELLASRAVAYINVDSAVYEPGGFAASATPQLDELLKQASQVVPDPDNSSQTVYDSWFATSNSKIKIGRLGSGQSDFATFLQHAGIPAVDMSFGEGYPVYHSMYDDFVWMKKYGDPLFQRHVAVASIWGLVVLRLADEEFLPFDYLSYANELQNYAEDLRDVIRDREIDLTPLFKAIKEFEKAATKIKDQMKALKGIKRWLPQMWKRSFAEVRELNDRLIMAERAFTDDDGLFGRSWYKHLIYGPSKHDDYGSVSFPGIYDTIDEAEHNNSAKAWQFVQHQVWRVARVIRHASLVLNGELT</sequence>
<feature type="domain" description="Peptidase M28" evidence="19">
    <location>
        <begin position="318"/>
        <end position="506"/>
    </location>
</feature>
<evidence type="ECO:0000256" key="4">
    <source>
        <dbReference type="ARBA" id="ARBA00022670"/>
    </source>
</evidence>
<dbReference type="EC" id="3.4.17.21" evidence="15"/>
<evidence type="ECO:0000313" key="20">
    <source>
        <dbReference type="Proteomes" id="UP000504603"/>
    </source>
</evidence>
<evidence type="ECO:0000256" key="16">
    <source>
        <dbReference type="SAM" id="SignalP"/>
    </source>
</evidence>